<evidence type="ECO:0000256" key="1">
    <source>
        <dbReference type="SAM" id="Phobius"/>
    </source>
</evidence>
<proteinExistence type="predicted"/>
<accession>A0A016X2G8</accession>
<dbReference type="PANTHER" id="PTHR32026:SF27">
    <property type="entry name" value="METHYLTRANSFERASE FKBM DOMAIN-CONTAINING PROTEIN-RELATED"/>
    <property type="match status" value="1"/>
</dbReference>
<reference evidence="4" key="1">
    <citation type="journal article" date="2015" name="Nat. Genet.">
        <title>The genome and transcriptome of the zoonotic hookworm Ancylostoma ceylanicum identify infection-specific gene families.</title>
        <authorList>
            <person name="Schwarz E.M."/>
            <person name="Hu Y."/>
            <person name="Antoshechkin I."/>
            <person name="Miller M.M."/>
            <person name="Sternberg P.W."/>
            <person name="Aroian R.V."/>
        </authorList>
    </citation>
    <scope>NUCLEOTIDE SEQUENCE</scope>
    <source>
        <strain evidence="4">HY135</strain>
    </source>
</reference>
<evidence type="ECO:0000313" key="3">
    <source>
        <dbReference type="EMBL" id="EYC45727.1"/>
    </source>
</evidence>
<keyword evidence="1" id="KW-0472">Membrane</keyword>
<keyword evidence="4" id="KW-1185">Reference proteome</keyword>
<protein>
    <recommendedName>
        <fullName evidence="2">Methyltransferase domain-containing protein</fullName>
    </recommendedName>
</protein>
<sequence>MDQRFDPLLYAVPMPGSQKGGRYRGSDEVATALLPPTNVVWRIWSIQVPYPTGMPALVRSKTHLRRTVLLVDSSRVVYEFLDMKCNITNFYNFSVHFPVDFYQCRCTISCADRHMGIQILLTLTALIYSGVVIQFLHTVFGRIVLLPTIDNAEGFESQLSLPANGFVGERTGLRPNFSSEVAPSVPSRRLTEFYEAQAIERRWSLARIIQRNPDFYHRLYNNLVPEVHCPELVRVGSTNSGGRWICSPFRIPQRCTILSLGLLNEVTFERELQYITDYRCQIFAFDAEPQKRSTMRILEGIQAKVKHAQVKEDTDVSRNQYTLMDLMRLEGVSDVDVLKIGIEGSVLVTSDFLRYHKPAQILIETRGTPLETFKQLNYISRHGYWLYSYEINGNSHSRACYSFVHQDAFRQYGVTKLAKILDPSQPVSS</sequence>
<evidence type="ECO:0000313" key="4">
    <source>
        <dbReference type="Proteomes" id="UP000024635"/>
    </source>
</evidence>
<dbReference type="OrthoDB" id="5815019at2759"/>
<dbReference type="EMBL" id="JARK01000018">
    <property type="protein sequence ID" value="EYC45727.1"/>
    <property type="molecule type" value="Genomic_DNA"/>
</dbReference>
<dbReference type="STRING" id="53326.A0A016X2G8"/>
<dbReference type="AlphaFoldDB" id="A0A016X2G8"/>
<name>A0A016X2G8_9BILA</name>
<feature type="transmembrane region" description="Helical" evidence="1">
    <location>
        <begin position="119"/>
        <end position="140"/>
    </location>
</feature>
<comment type="caution">
    <text evidence="3">The sequence shown here is derived from an EMBL/GenBank/DDBJ whole genome shotgun (WGS) entry which is preliminary data.</text>
</comment>
<dbReference type="InterPro" id="IPR026913">
    <property type="entry name" value="METTL24"/>
</dbReference>
<evidence type="ECO:0000259" key="2">
    <source>
        <dbReference type="Pfam" id="PF13383"/>
    </source>
</evidence>
<gene>
    <name evidence="3" type="primary">Acey_s0418.g1115</name>
    <name evidence="3" type="ORF">Y032_0418g1115</name>
</gene>
<organism evidence="3 4">
    <name type="scientific">Ancylostoma ceylanicum</name>
    <dbReference type="NCBI Taxonomy" id="53326"/>
    <lineage>
        <taxon>Eukaryota</taxon>
        <taxon>Metazoa</taxon>
        <taxon>Ecdysozoa</taxon>
        <taxon>Nematoda</taxon>
        <taxon>Chromadorea</taxon>
        <taxon>Rhabditida</taxon>
        <taxon>Rhabditina</taxon>
        <taxon>Rhabditomorpha</taxon>
        <taxon>Strongyloidea</taxon>
        <taxon>Ancylostomatidae</taxon>
        <taxon>Ancylostomatinae</taxon>
        <taxon>Ancylostoma</taxon>
    </lineage>
</organism>
<dbReference type="PANTHER" id="PTHR32026">
    <property type="entry name" value="METHYLTRANSFERASE-LIKE PROTEIN 24"/>
    <property type="match status" value="1"/>
</dbReference>
<dbReference type="Proteomes" id="UP000024635">
    <property type="component" value="Unassembled WGS sequence"/>
</dbReference>
<dbReference type="InterPro" id="IPR025714">
    <property type="entry name" value="Methyltranfer_dom"/>
</dbReference>
<keyword evidence="1" id="KW-0812">Transmembrane</keyword>
<dbReference type="Pfam" id="PF13383">
    <property type="entry name" value="Methyltransf_22"/>
    <property type="match status" value="1"/>
</dbReference>
<feature type="domain" description="Methyltransferase" evidence="2">
    <location>
        <begin position="219"/>
        <end position="403"/>
    </location>
</feature>
<keyword evidence="1" id="KW-1133">Transmembrane helix</keyword>